<evidence type="ECO:0000256" key="10">
    <source>
        <dbReference type="ARBA" id="ARBA00022840"/>
    </source>
</evidence>
<evidence type="ECO:0000313" key="22">
    <source>
        <dbReference type="EMBL" id="GMN49794.1"/>
    </source>
</evidence>
<reference evidence="22" key="1">
    <citation type="submission" date="2023-07" db="EMBL/GenBank/DDBJ databases">
        <title>draft genome sequence of fig (Ficus carica).</title>
        <authorList>
            <person name="Takahashi T."/>
            <person name="Nishimura K."/>
        </authorList>
    </citation>
    <scope>NUCLEOTIDE SEQUENCE</scope>
</reference>
<dbReference type="Pfam" id="PF01657">
    <property type="entry name" value="Stress-antifung"/>
    <property type="match status" value="2"/>
</dbReference>
<dbReference type="Gene3D" id="1.10.510.10">
    <property type="entry name" value="Transferase(Phosphotransferase) domain 1"/>
    <property type="match status" value="1"/>
</dbReference>
<evidence type="ECO:0000256" key="17">
    <source>
        <dbReference type="ARBA" id="ARBA00048679"/>
    </source>
</evidence>
<keyword evidence="3" id="KW-0723">Serine/threonine-protein kinase</keyword>
<accession>A0AA88DJB5</accession>
<dbReference type="EC" id="2.7.11.1" evidence="2"/>
<dbReference type="SMART" id="SM00220">
    <property type="entry name" value="S_TKc"/>
    <property type="match status" value="1"/>
</dbReference>
<dbReference type="GO" id="GO:0004674">
    <property type="term" value="F:protein serine/threonine kinase activity"/>
    <property type="evidence" value="ECO:0007669"/>
    <property type="project" value="UniProtKB-KW"/>
</dbReference>
<dbReference type="InterPro" id="IPR001245">
    <property type="entry name" value="Ser-Thr/Tyr_kinase_cat_dom"/>
</dbReference>
<dbReference type="PANTHER" id="PTHR27002:SF123">
    <property type="entry name" value="CYSTEINE-RICH RECEPTOR-LIKE PROTEIN KINASE 45"/>
    <property type="match status" value="1"/>
</dbReference>
<evidence type="ECO:0000256" key="19">
    <source>
        <dbReference type="SAM" id="Phobius"/>
    </source>
</evidence>
<dbReference type="InterPro" id="IPR017441">
    <property type="entry name" value="Protein_kinase_ATP_BS"/>
</dbReference>
<dbReference type="PROSITE" id="PS00107">
    <property type="entry name" value="PROTEIN_KINASE_ATP"/>
    <property type="match status" value="1"/>
</dbReference>
<evidence type="ECO:0000259" key="20">
    <source>
        <dbReference type="PROSITE" id="PS50011"/>
    </source>
</evidence>
<dbReference type="CDD" id="cd14066">
    <property type="entry name" value="STKc_IRAK"/>
    <property type="match status" value="1"/>
</dbReference>
<dbReference type="Gene3D" id="3.30.200.20">
    <property type="entry name" value="Phosphorylase Kinase, domain 1"/>
    <property type="match status" value="1"/>
</dbReference>
<evidence type="ECO:0000256" key="18">
    <source>
        <dbReference type="PROSITE-ProRule" id="PRU10141"/>
    </source>
</evidence>
<name>A0AA88DJB5_FICCA</name>
<keyword evidence="14" id="KW-0675">Receptor</keyword>
<comment type="caution">
    <text evidence="22">The sequence shown here is derived from an EMBL/GenBank/DDBJ whole genome shotgun (WGS) entry which is preliminary data.</text>
</comment>
<dbReference type="Proteomes" id="UP001187192">
    <property type="component" value="Unassembled WGS sequence"/>
</dbReference>
<keyword evidence="10 18" id="KW-0067">ATP-binding</keyword>
<keyword evidence="8 18" id="KW-0547">Nucleotide-binding</keyword>
<gene>
    <name evidence="22" type="ORF">TIFTF001_018954</name>
</gene>
<dbReference type="FunFam" id="1.10.510.10:FF:001697">
    <property type="entry name" value="Uncharacterized protein"/>
    <property type="match status" value="1"/>
</dbReference>
<evidence type="ECO:0000256" key="6">
    <source>
        <dbReference type="ARBA" id="ARBA00022729"/>
    </source>
</evidence>
<dbReference type="InterPro" id="IPR000719">
    <property type="entry name" value="Prot_kinase_dom"/>
</dbReference>
<comment type="catalytic activity">
    <reaction evidence="17">
        <text>L-seryl-[protein] + ATP = O-phospho-L-seryl-[protein] + ADP + H(+)</text>
        <dbReference type="Rhea" id="RHEA:17989"/>
        <dbReference type="Rhea" id="RHEA-COMP:9863"/>
        <dbReference type="Rhea" id="RHEA-COMP:11604"/>
        <dbReference type="ChEBI" id="CHEBI:15378"/>
        <dbReference type="ChEBI" id="CHEBI:29999"/>
        <dbReference type="ChEBI" id="CHEBI:30616"/>
        <dbReference type="ChEBI" id="CHEBI:83421"/>
        <dbReference type="ChEBI" id="CHEBI:456216"/>
        <dbReference type="EC" id="2.7.11.1"/>
    </reaction>
</comment>
<keyword evidence="15" id="KW-0325">Glycoprotein</keyword>
<dbReference type="PROSITE" id="PS51473">
    <property type="entry name" value="GNK2"/>
    <property type="match status" value="2"/>
</dbReference>
<keyword evidence="7" id="KW-0677">Repeat</keyword>
<proteinExistence type="predicted"/>
<keyword evidence="9" id="KW-0418">Kinase</keyword>
<evidence type="ECO:0000256" key="8">
    <source>
        <dbReference type="ARBA" id="ARBA00022741"/>
    </source>
</evidence>
<dbReference type="CDD" id="cd23509">
    <property type="entry name" value="Gnk2-like"/>
    <property type="match status" value="2"/>
</dbReference>
<dbReference type="SUPFAM" id="SSF56112">
    <property type="entry name" value="Protein kinase-like (PK-like)"/>
    <property type="match status" value="1"/>
</dbReference>
<dbReference type="InterPro" id="IPR011009">
    <property type="entry name" value="Kinase-like_dom_sf"/>
</dbReference>
<evidence type="ECO:0000256" key="15">
    <source>
        <dbReference type="ARBA" id="ARBA00023180"/>
    </source>
</evidence>
<dbReference type="PROSITE" id="PS50011">
    <property type="entry name" value="PROTEIN_KINASE_DOM"/>
    <property type="match status" value="1"/>
</dbReference>
<evidence type="ECO:0000256" key="3">
    <source>
        <dbReference type="ARBA" id="ARBA00022527"/>
    </source>
</evidence>
<comment type="catalytic activity">
    <reaction evidence="16">
        <text>L-threonyl-[protein] + ATP = O-phospho-L-threonyl-[protein] + ADP + H(+)</text>
        <dbReference type="Rhea" id="RHEA:46608"/>
        <dbReference type="Rhea" id="RHEA-COMP:11060"/>
        <dbReference type="Rhea" id="RHEA-COMP:11605"/>
        <dbReference type="ChEBI" id="CHEBI:15378"/>
        <dbReference type="ChEBI" id="CHEBI:30013"/>
        <dbReference type="ChEBI" id="CHEBI:30616"/>
        <dbReference type="ChEBI" id="CHEBI:61977"/>
        <dbReference type="ChEBI" id="CHEBI:456216"/>
        <dbReference type="EC" id="2.7.11.1"/>
    </reaction>
</comment>
<evidence type="ECO:0000256" key="12">
    <source>
        <dbReference type="ARBA" id="ARBA00023136"/>
    </source>
</evidence>
<dbReference type="InterPro" id="IPR038408">
    <property type="entry name" value="GNK2_sf"/>
</dbReference>
<dbReference type="PANTHER" id="PTHR27002">
    <property type="entry name" value="RECEPTOR-LIKE SERINE/THREONINE-PROTEIN KINASE SD1-8"/>
    <property type="match status" value="1"/>
</dbReference>
<evidence type="ECO:0000256" key="16">
    <source>
        <dbReference type="ARBA" id="ARBA00047899"/>
    </source>
</evidence>
<keyword evidence="11 19" id="KW-1133">Transmembrane helix</keyword>
<dbReference type="Pfam" id="PF07714">
    <property type="entry name" value="PK_Tyr_Ser-Thr"/>
    <property type="match status" value="1"/>
</dbReference>
<feature type="domain" description="Protein kinase" evidence="20">
    <location>
        <begin position="332"/>
        <end position="624"/>
    </location>
</feature>
<feature type="transmembrane region" description="Helical" evidence="19">
    <location>
        <begin position="255"/>
        <end position="277"/>
    </location>
</feature>
<protein>
    <recommendedName>
        <fullName evidence="2">non-specific serine/threonine protein kinase</fullName>
        <ecNumber evidence="2">2.7.11.1</ecNumber>
    </recommendedName>
</protein>
<dbReference type="InterPro" id="IPR008271">
    <property type="entry name" value="Ser/Thr_kinase_AS"/>
</dbReference>
<comment type="subcellular location">
    <subcellularLocation>
        <location evidence="1">Membrane</location>
        <topology evidence="1">Single-pass membrane protein</topology>
    </subcellularLocation>
</comment>
<organism evidence="22 23">
    <name type="scientific">Ficus carica</name>
    <name type="common">Common fig</name>
    <dbReference type="NCBI Taxonomy" id="3494"/>
    <lineage>
        <taxon>Eukaryota</taxon>
        <taxon>Viridiplantae</taxon>
        <taxon>Streptophyta</taxon>
        <taxon>Embryophyta</taxon>
        <taxon>Tracheophyta</taxon>
        <taxon>Spermatophyta</taxon>
        <taxon>Magnoliopsida</taxon>
        <taxon>eudicotyledons</taxon>
        <taxon>Gunneridae</taxon>
        <taxon>Pentapetalae</taxon>
        <taxon>rosids</taxon>
        <taxon>fabids</taxon>
        <taxon>Rosales</taxon>
        <taxon>Moraceae</taxon>
        <taxon>Ficeae</taxon>
        <taxon>Ficus</taxon>
    </lineage>
</organism>
<dbReference type="AlphaFoldDB" id="A0AA88DJB5"/>
<feature type="binding site" evidence="18">
    <location>
        <position position="360"/>
    </location>
    <ligand>
        <name>ATP</name>
        <dbReference type="ChEBI" id="CHEBI:30616"/>
    </ligand>
</feature>
<evidence type="ECO:0000256" key="9">
    <source>
        <dbReference type="ARBA" id="ARBA00022777"/>
    </source>
</evidence>
<keyword evidence="12 19" id="KW-0472">Membrane</keyword>
<evidence type="ECO:0000256" key="4">
    <source>
        <dbReference type="ARBA" id="ARBA00022679"/>
    </source>
</evidence>
<keyword evidence="6" id="KW-0732">Signal</keyword>
<dbReference type="FunFam" id="3.30.200.20:FF:000195">
    <property type="entry name" value="G-type lectin S-receptor-like serine/threonine-protein kinase"/>
    <property type="match status" value="1"/>
</dbReference>
<evidence type="ECO:0000256" key="7">
    <source>
        <dbReference type="ARBA" id="ARBA00022737"/>
    </source>
</evidence>
<keyword evidence="13" id="KW-1015">Disulfide bond</keyword>
<dbReference type="Pfam" id="PF11883">
    <property type="entry name" value="DUF3403"/>
    <property type="match status" value="1"/>
</dbReference>
<evidence type="ECO:0000313" key="23">
    <source>
        <dbReference type="Proteomes" id="UP001187192"/>
    </source>
</evidence>
<dbReference type="InterPro" id="IPR021820">
    <property type="entry name" value="S-locus_recpt_kinase_C"/>
</dbReference>
<evidence type="ECO:0000256" key="2">
    <source>
        <dbReference type="ARBA" id="ARBA00012513"/>
    </source>
</evidence>
<evidence type="ECO:0000256" key="14">
    <source>
        <dbReference type="ARBA" id="ARBA00023170"/>
    </source>
</evidence>
<keyword evidence="23" id="KW-1185">Reference proteome</keyword>
<dbReference type="EMBL" id="BTGU01000032">
    <property type="protein sequence ID" value="GMN49794.1"/>
    <property type="molecule type" value="Genomic_DNA"/>
</dbReference>
<dbReference type="PROSITE" id="PS00108">
    <property type="entry name" value="PROTEIN_KINASE_ST"/>
    <property type="match status" value="1"/>
</dbReference>
<evidence type="ECO:0000256" key="5">
    <source>
        <dbReference type="ARBA" id="ARBA00022692"/>
    </source>
</evidence>
<dbReference type="InterPro" id="IPR002902">
    <property type="entry name" value="GNK2"/>
</dbReference>
<dbReference type="Gene3D" id="3.30.430.20">
    <property type="entry name" value="Gnk2 domain, C-X8-C-X2-C motif"/>
    <property type="match status" value="2"/>
</dbReference>
<evidence type="ECO:0000256" key="13">
    <source>
        <dbReference type="ARBA" id="ARBA00023157"/>
    </source>
</evidence>
<evidence type="ECO:0000259" key="21">
    <source>
        <dbReference type="PROSITE" id="PS51473"/>
    </source>
</evidence>
<evidence type="ECO:0000256" key="11">
    <source>
        <dbReference type="ARBA" id="ARBA00022989"/>
    </source>
</evidence>
<keyword evidence="5 19" id="KW-0812">Transmembrane</keyword>
<feature type="domain" description="Gnk2-homologous" evidence="21">
    <location>
        <begin position="124"/>
        <end position="231"/>
    </location>
</feature>
<dbReference type="GO" id="GO:0005886">
    <property type="term" value="C:plasma membrane"/>
    <property type="evidence" value="ECO:0007669"/>
    <property type="project" value="TreeGrafter"/>
</dbReference>
<evidence type="ECO:0000256" key="1">
    <source>
        <dbReference type="ARBA" id="ARBA00004167"/>
    </source>
</evidence>
<keyword evidence="4" id="KW-0808">Transferase</keyword>
<feature type="domain" description="Gnk2-homologous" evidence="21">
    <location>
        <begin position="10"/>
        <end position="115"/>
    </location>
</feature>
<sequence>MIFALSSADPLSTFCSTEYKNYTPGGQFEANLKHLLDALSSNTTLNTSLPGFYNTSIGDSPDKVYGQALCRGDIKSTLCQSCVQNASQYIFENCKNIDAIIWYELCQVQYSFQMFFSSIQVYTGKYPEHNNHEKTVSRRSRLGQVMLFLMNNISYEAAVNPFKHMFATGQVRFSSKEIVYGLVQCTTNIAQDDCSSCLNSALLELKKCCSYRQGGIILSRSCNVRFEMYLFYNDTSSSLVVYPFPKGDKWKTWKVVGVTCTSALLLVIFICSCAVFLRRKKGTETDDKSEHALLQELASRKAVTVTEEGNLVTSEELPFVDLTTIRAATDDFADSNKLGQGGFGTVYKGVLPDGKEVAVKRLSRKSWQGTEEFKNEVILIAKLQHRNLVKLVGCGIEGEEKLLLYEFMPNRSLDFFIFDSERRSQLDWETYYNIISGIARGLLYLHEDSRHKIIHRDLKPSNVLLDHEMVAKISDFGMARIFCENQNTANTKRVVGTYGYMAPEYAMGGMFSVKSDVFSFGVILLEIISGKKNGGFYLTEHAQTLLSYAWRLWKEGKKLEFVDPYLLKESSSSSPKEEALMRCIHIGLLCVQEDPEDRPRMSDVVVLLKGSESMSLPEPSEPAFAVGRAAVPNGQLTTADHTVNGLTVSVILPR</sequence>
<dbReference type="GO" id="GO:0005524">
    <property type="term" value="F:ATP binding"/>
    <property type="evidence" value="ECO:0007669"/>
    <property type="project" value="UniProtKB-UniRule"/>
</dbReference>